<organism evidence="1">
    <name type="scientific">Ophidiomyces ophidiicola</name>
    <dbReference type="NCBI Taxonomy" id="1387563"/>
    <lineage>
        <taxon>Eukaryota</taxon>
        <taxon>Fungi</taxon>
        <taxon>Dikarya</taxon>
        <taxon>Ascomycota</taxon>
        <taxon>Pezizomycotina</taxon>
        <taxon>Eurotiomycetes</taxon>
        <taxon>Eurotiomycetidae</taxon>
        <taxon>Onygenales</taxon>
        <taxon>Onygenaceae</taxon>
        <taxon>Ophidiomyces</taxon>
    </lineage>
</organism>
<sequence length="358" mass="40880">MRNPPPAVVSSWPKPNYVNPERQGPSSIIVGAIFLSISFLVVGLRMFVRLHMKKTAGWDDWLMLVNLPLLACHTSVLIVGTYFGWGYHIWDNKPQWIRGSRVTTWVSQLCSVLIMTFVKLSILASYLRISKTAKSLRYATWVMIGVITAWGVAFAFSLFFACVPLRHYWDHFSDHHCSNEAGRIMTTSISNLVSDVLVLALPIPTFCKMHLPIREKVILIILMNLILMYEYLHYEYLHYPVLAFFFACAASIVRAYYTYVVVARTYDVTWIGYKVWLWSSLEGNLLVICASVPTLRPFARKYFPRLGFKSVDGTSQENSAAQAPALQRSPSQSRHSSEKDEESSLEDLAQQYLRTTVE</sequence>
<name>A0ACB8V5F4_9EURO</name>
<gene>
    <name evidence="1" type="ORF">LOY88_000212</name>
</gene>
<accession>A0ACB8V5F4</accession>
<proteinExistence type="predicted"/>
<evidence type="ECO:0000313" key="1">
    <source>
        <dbReference type="EMBL" id="KAI2393154.1"/>
    </source>
</evidence>
<comment type="caution">
    <text evidence="1">The sequence shown here is derived from an EMBL/GenBank/DDBJ whole genome shotgun (WGS) entry which is preliminary data.</text>
</comment>
<dbReference type="EMBL" id="JALBCA010000003">
    <property type="protein sequence ID" value="KAI2393154.1"/>
    <property type="molecule type" value="Genomic_DNA"/>
</dbReference>
<protein>
    <submittedName>
        <fullName evidence="1">Uncharacterized protein</fullName>
    </submittedName>
</protein>
<reference evidence="1" key="1">
    <citation type="journal article" date="2022" name="bioRxiv">
        <title>Population genetic analysis of Ophidiomyces ophidiicola, the causative agent of snake fungal disease, indicates recent introductions to the USA.</title>
        <authorList>
            <person name="Ladner J.T."/>
            <person name="Palmer J.M."/>
            <person name="Ettinger C.L."/>
            <person name="Stajich J.E."/>
            <person name="Farrell T.M."/>
            <person name="Glorioso B.M."/>
            <person name="Lawson B."/>
            <person name="Price S.J."/>
            <person name="Stengle A.G."/>
            <person name="Grear D.A."/>
            <person name="Lorch J.M."/>
        </authorList>
    </citation>
    <scope>NUCLEOTIDE SEQUENCE</scope>
    <source>
        <strain evidence="1">NWHC 24266-5</strain>
    </source>
</reference>